<evidence type="ECO:0000256" key="3">
    <source>
        <dbReference type="ARBA" id="ARBA00022605"/>
    </source>
</evidence>
<name>A0A1Y0I000_CELCE</name>
<dbReference type="InterPro" id="IPR012349">
    <property type="entry name" value="Split_barrel_FMN-bd"/>
</dbReference>
<feature type="binding site" evidence="7">
    <location>
        <position position="380"/>
    </location>
    <ligand>
        <name>phosphoenolpyruvate</name>
        <dbReference type="ChEBI" id="CHEBI:58702"/>
    </ligand>
</feature>
<feature type="domain" description="Pyridoxamine 5'-phosphate oxidase N-terminal" evidence="9">
    <location>
        <begin position="459"/>
        <end position="545"/>
    </location>
</feature>
<dbReference type="InterPro" id="IPR013792">
    <property type="entry name" value="RNA3'P_cycl/enolpyr_Trfase_a/b"/>
</dbReference>
<comment type="caution">
    <text evidence="7">Lacks conserved residue(s) required for the propagation of feature annotation.</text>
</comment>
<keyword evidence="5 7" id="KW-0057">Aromatic amino acid biosynthesis</keyword>
<dbReference type="Proteomes" id="UP000196228">
    <property type="component" value="Chromosome"/>
</dbReference>
<dbReference type="InterPro" id="IPR011576">
    <property type="entry name" value="Pyridox_Oxase_N"/>
</dbReference>
<dbReference type="Gene3D" id="2.30.110.10">
    <property type="entry name" value="Electron Transport, Fmn-binding Protein, Chain A"/>
    <property type="match status" value="1"/>
</dbReference>
<keyword evidence="7" id="KW-0963">Cytoplasm</keyword>
<dbReference type="RefSeq" id="WP_087472053.1">
    <property type="nucleotide sequence ID" value="NZ_CP021383.1"/>
</dbReference>
<evidence type="ECO:0000256" key="4">
    <source>
        <dbReference type="ARBA" id="ARBA00022679"/>
    </source>
</evidence>
<feature type="binding site" evidence="7">
    <location>
        <position position="331"/>
    </location>
    <ligand>
        <name>3-phosphoshikimate</name>
        <dbReference type="ChEBI" id="CHEBI:145989"/>
    </ligand>
</feature>
<gene>
    <name evidence="7" type="primary">aroA</name>
    <name evidence="10" type="ORF">CBR64_18475</name>
</gene>
<comment type="pathway">
    <text evidence="1 7">Metabolic intermediate biosynthesis; chorismate biosynthesis; chorismate from D-erythrose 4-phosphate and phosphoenolpyruvate: step 6/7.</text>
</comment>
<dbReference type="GO" id="GO:0003866">
    <property type="term" value="F:3-phosphoshikimate 1-carboxyvinyltransferase activity"/>
    <property type="evidence" value="ECO:0007669"/>
    <property type="project" value="UniProtKB-UniRule"/>
</dbReference>
<dbReference type="OrthoDB" id="9809920at2"/>
<feature type="binding site" evidence="7">
    <location>
        <position position="165"/>
    </location>
    <ligand>
        <name>3-phosphoshikimate</name>
        <dbReference type="ChEBI" id="CHEBI:145989"/>
    </ligand>
</feature>
<feature type="binding site" evidence="7">
    <location>
        <position position="11"/>
    </location>
    <ligand>
        <name>3-phosphoshikimate</name>
        <dbReference type="ChEBI" id="CHEBI:145989"/>
    </ligand>
</feature>
<dbReference type="Pfam" id="PF00275">
    <property type="entry name" value="EPSP_synthase"/>
    <property type="match status" value="1"/>
</dbReference>
<feature type="binding site" evidence="7">
    <location>
        <position position="339"/>
    </location>
    <ligand>
        <name>phosphoenolpyruvate</name>
        <dbReference type="ChEBI" id="CHEBI:58702"/>
    </ligand>
</feature>
<comment type="subunit">
    <text evidence="7">Monomer.</text>
</comment>
<sequence>MAVVEIPGSKSITARALFLAAAAEGRTTLVNPLSSDDTEAFVQGLRVLGYAVEQRTVAAGSGAATEWVVEGSPSGPPLPSAEVFTRDGATTSRFLPALAAAGHGTYAFDASAQMRRRPMAPLTAALADLGAGLTFPGEPDHHPLTVAAGGLTGGRVTLDAGTSSQFLTALLLAGPLMREGLTVEVTDLVSVPYVGVTTSMMDAFGVDVHQSEGPGGRTFRVARGTYRARRYVVEPDASSASYFFAAAALLGESVTVPGLGDGALQGDLGFVDVLARMGADVSRGPDATTVTGTGRLRGITVNMRDISDTMPTLAAIAPFADGPTRIVDVANTRVKECDRLDACAENLRAMGVTVETGPDWIEIHPADPRPALVRCHGDHRIAMSFAVAGLRVPGVTLDDPGCVKKTFPTFHTHLGAVVASFGGHPPRPDCCHRRGGTIQVRSRLGEARRGRYGGRMDREAFVRYVRSQGWGVVASLGAEGAPQAAFLAVAATGAGELVFDARATSRKVANLARDPRVAVTVGGTDGTTLQCEGEADVPVGTDRDRCAAAYAAAFPQFAGSLADEGIVLLRVVLAWARYGDFRDGGSVLTAVDVTGWGPAGG</sequence>
<keyword evidence="3 7" id="KW-0028">Amino-acid biosynthesis</keyword>
<dbReference type="GO" id="GO:0009073">
    <property type="term" value="P:aromatic amino acid family biosynthetic process"/>
    <property type="evidence" value="ECO:0007669"/>
    <property type="project" value="UniProtKB-KW"/>
</dbReference>
<feature type="binding site" evidence="7">
    <location>
        <position position="405"/>
    </location>
    <ligand>
        <name>phosphoenolpyruvate</name>
        <dbReference type="ChEBI" id="CHEBI:58702"/>
    </ligand>
</feature>
<feature type="binding site" evidence="7">
    <location>
        <position position="10"/>
    </location>
    <ligand>
        <name>phosphoenolpyruvate</name>
        <dbReference type="ChEBI" id="CHEBI:58702"/>
    </ligand>
</feature>
<evidence type="ECO:0000256" key="2">
    <source>
        <dbReference type="ARBA" id="ARBA00009948"/>
    </source>
</evidence>
<dbReference type="AlphaFoldDB" id="A0A1Y0I000"/>
<dbReference type="Gene3D" id="3.65.10.10">
    <property type="entry name" value="Enolpyruvate transferase domain"/>
    <property type="match status" value="2"/>
</dbReference>
<comment type="catalytic activity">
    <reaction evidence="6">
        <text>3-phosphoshikimate + phosphoenolpyruvate = 5-O-(1-carboxyvinyl)-3-phosphoshikimate + phosphate</text>
        <dbReference type="Rhea" id="RHEA:21256"/>
        <dbReference type="ChEBI" id="CHEBI:43474"/>
        <dbReference type="ChEBI" id="CHEBI:57701"/>
        <dbReference type="ChEBI" id="CHEBI:58702"/>
        <dbReference type="ChEBI" id="CHEBI:145989"/>
        <dbReference type="EC" id="2.5.1.19"/>
    </reaction>
    <physiologicalReaction direction="left-to-right" evidence="6">
        <dbReference type="Rhea" id="RHEA:21257"/>
    </physiologicalReaction>
</comment>
<dbReference type="CDD" id="cd01556">
    <property type="entry name" value="EPSP_synthase"/>
    <property type="match status" value="1"/>
</dbReference>
<evidence type="ECO:0000256" key="1">
    <source>
        <dbReference type="ARBA" id="ARBA00004811"/>
    </source>
</evidence>
<feature type="binding site" evidence="7">
    <location>
        <position position="165"/>
    </location>
    <ligand>
        <name>phosphoenolpyruvate</name>
        <dbReference type="ChEBI" id="CHEBI:58702"/>
    </ligand>
</feature>
<organism evidence="10 11">
    <name type="scientific">Cellulosimicrobium cellulans</name>
    <name type="common">Arthrobacter luteus</name>
    <dbReference type="NCBI Taxonomy" id="1710"/>
    <lineage>
        <taxon>Bacteria</taxon>
        <taxon>Bacillati</taxon>
        <taxon>Actinomycetota</taxon>
        <taxon>Actinomycetes</taxon>
        <taxon>Micrococcales</taxon>
        <taxon>Promicromonosporaceae</taxon>
        <taxon>Cellulosimicrobium</taxon>
    </lineage>
</organism>
<evidence type="ECO:0000259" key="8">
    <source>
        <dbReference type="Pfam" id="PF00275"/>
    </source>
</evidence>
<accession>A0A1Y0I000</accession>
<dbReference type="EMBL" id="CP021383">
    <property type="protein sequence ID" value="ARU53126.1"/>
    <property type="molecule type" value="Genomic_DNA"/>
</dbReference>
<dbReference type="NCBIfam" id="TIGR01356">
    <property type="entry name" value="aroA"/>
    <property type="match status" value="1"/>
</dbReference>
<feature type="binding site" evidence="7">
    <location>
        <position position="10"/>
    </location>
    <ligand>
        <name>3-phosphoshikimate</name>
        <dbReference type="ChEBI" id="CHEBI:145989"/>
    </ligand>
</feature>
<evidence type="ECO:0000256" key="6">
    <source>
        <dbReference type="ARBA" id="ARBA00044633"/>
    </source>
</evidence>
<feature type="binding site" evidence="7">
    <location>
        <position position="335"/>
    </location>
    <ligand>
        <name>3-phosphoshikimate</name>
        <dbReference type="ChEBI" id="CHEBI:145989"/>
    </ligand>
</feature>
<evidence type="ECO:0000313" key="11">
    <source>
        <dbReference type="Proteomes" id="UP000196228"/>
    </source>
</evidence>
<reference evidence="10 11" key="1">
    <citation type="submission" date="2017-05" db="EMBL/GenBank/DDBJ databases">
        <authorList>
            <person name="Song R."/>
            <person name="Chenine A.L."/>
            <person name="Ruprecht R.M."/>
        </authorList>
    </citation>
    <scope>NUCLEOTIDE SEQUENCE [LARGE SCALE GENOMIC DNA]</scope>
    <source>
        <strain evidence="10 11">PSBB019</strain>
    </source>
</reference>
<dbReference type="GO" id="GO:0008652">
    <property type="term" value="P:amino acid biosynthetic process"/>
    <property type="evidence" value="ECO:0007669"/>
    <property type="project" value="UniProtKB-KW"/>
</dbReference>
<dbReference type="InterPro" id="IPR006264">
    <property type="entry name" value="EPSP_synthase"/>
</dbReference>
<dbReference type="EC" id="2.5.1.19" evidence="7"/>
<evidence type="ECO:0000256" key="5">
    <source>
        <dbReference type="ARBA" id="ARBA00023141"/>
    </source>
</evidence>
<comment type="subcellular location">
    <subcellularLocation>
        <location evidence="7">Cytoplasm</location>
    </subcellularLocation>
</comment>
<dbReference type="PANTHER" id="PTHR21090">
    <property type="entry name" value="AROM/DEHYDROQUINATE SYNTHASE"/>
    <property type="match status" value="1"/>
</dbReference>
<dbReference type="GO" id="GO:0005737">
    <property type="term" value="C:cytoplasm"/>
    <property type="evidence" value="ECO:0007669"/>
    <property type="project" value="UniProtKB-SubCell"/>
</dbReference>
<feature type="binding site" evidence="7">
    <location>
        <position position="308"/>
    </location>
    <ligand>
        <name>3-phosphoshikimate</name>
        <dbReference type="ChEBI" id="CHEBI:145989"/>
    </ligand>
</feature>
<comment type="function">
    <text evidence="7">Catalyzes the transfer of the enolpyruvyl moiety of phosphoenolpyruvate (PEP) to the 5-hydroxyl of shikimate-3-phosphate (S3P) to produce enolpyruvyl shikimate-3-phosphate and inorganic phosphate.</text>
</comment>
<dbReference type="UniPathway" id="UPA00053">
    <property type="reaction ID" value="UER00089"/>
</dbReference>
<dbReference type="PANTHER" id="PTHR21090:SF5">
    <property type="entry name" value="PENTAFUNCTIONAL AROM POLYPEPTIDE"/>
    <property type="match status" value="1"/>
</dbReference>
<dbReference type="SUPFAM" id="SSF50475">
    <property type="entry name" value="FMN-binding split barrel"/>
    <property type="match status" value="1"/>
</dbReference>
<dbReference type="KEGG" id="cceu:CBR64_18475"/>
<protein>
    <recommendedName>
        <fullName evidence="7">3-phosphoshikimate 1-carboxyvinyltransferase</fullName>
        <ecNumber evidence="7">2.5.1.19</ecNumber>
    </recommendedName>
    <alternativeName>
        <fullName evidence="7">5-enolpyruvylshikimate-3-phosphate synthase</fullName>
        <shortName evidence="7">EPSP synthase</shortName>
        <shortName evidence="7">EPSPS</shortName>
    </alternativeName>
</protein>
<proteinExistence type="inferred from homology"/>
<dbReference type="InterPro" id="IPR001986">
    <property type="entry name" value="Enolpyruvate_Tfrase_dom"/>
</dbReference>
<feature type="binding site" evidence="7">
    <location>
        <position position="163"/>
    </location>
    <ligand>
        <name>3-phosphoshikimate</name>
        <dbReference type="ChEBI" id="CHEBI:145989"/>
    </ligand>
</feature>
<dbReference type="GO" id="GO:0009423">
    <property type="term" value="P:chorismate biosynthetic process"/>
    <property type="evidence" value="ECO:0007669"/>
    <property type="project" value="UniProtKB-UniRule"/>
</dbReference>
<evidence type="ECO:0000256" key="7">
    <source>
        <dbReference type="HAMAP-Rule" id="MF_00210"/>
    </source>
</evidence>
<evidence type="ECO:0000313" key="10">
    <source>
        <dbReference type="EMBL" id="ARU53126.1"/>
    </source>
</evidence>
<feature type="active site" description="Proton acceptor" evidence="7">
    <location>
        <position position="308"/>
    </location>
</feature>
<feature type="domain" description="Enolpyruvate transferase" evidence="8">
    <location>
        <begin position="3"/>
        <end position="414"/>
    </location>
</feature>
<feature type="binding site" evidence="7">
    <location>
        <position position="117"/>
    </location>
    <ligand>
        <name>phosphoenolpyruvate</name>
        <dbReference type="ChEBI" id="CHEBI:58702"/>
    </ligand>
</feature>
<dbReference type="InterPro" id="IPR036968">
    <property type="entry name" value="Enolpyruvate_Tfrase_sf"/>
</dbReference>
<dbReference type="PROSITE" id="PS00885">
    <property type="entry name" value="EPSP_SYNTHASE_2"/>
    <property type="match status" value="1"/>
</dbReference>
<comment type="similarity">
    <text evidence="2 7">Belongs to the EPSP synthase family.</text>
</comment>
<feature type="binding site" evidence="7">
    <location>
        <position position="15"/>
    </location>
    <ligand>
        <name>3-phosphoshikimate</name>
        <dbReference type="ChEBI" id="CHEBI:145989"/>
    </ligand>
</feature>
<dbReference type="Pfam" id="PF01243">
    <property type="entry name" value="PNPOx_N"/>
    <property type="match status" value="1"/>
</dbReference>
<dbReference type="InterPro" id="IPR023193">
    <property type="entry name" value="EPSP_synthase_CS"/>
</dbReference>
<dbReference type="SUPFAM" id="SSF55205">
    <property type="entry name" value="EPT/RTPC-like"/>
    <property type="match status" value="1"/>
</dbReference>
<keyword evidence="4 7" id="KW-0808">Transferase</keyword>
<dbReference type="HAMAP" id="MF_00210">
    <property type="entry name" value="EPSP_synth"/>
    <property type="match status" value="1"/>
</dbReference>
<evidence type="ECO:0000259" key="9">
    <source>
        <dbReference type="Pfam" id="PF01243"/>
    </source>
</evidence>
<feature type="binding site" evidence="7">
    <location>
        <position position="164"/>
    </location>
    <ligand>
        <name>3-phosphoshikimate</name>
        <dbReference type="ChEBI" id="CHEBI:145989"/>
    </ligand>
</feature>